<organism evidence="2 3">
    <name type="scientific">Methylobrevis albus</name>
    <dbReference type="NCBI Taxonomy" id="2793297"/>
    <lineage>
        <taxon>Bacteria</taxon>
        <taxon>Pseudomonadati</taxon>
        <taxon>Pseudomonadota</taxon>
        <taxon>Alphaproteobacteria</taxon>
        <taxon>Hyphomicrobiales</taxon>
        <taxon>Pleomorphomonadaceae</taxon>
        <taxon>Methylobrevis</taxon>
    </lineage>
</organism>
<name>A0A931I387_9HYPH</name>
<dbReference type="InterPro" id="IPR001763">
    <property type="entry name" value="Rhodanese-like_dom"/>
</dbReference>
<reference evidence="2" key="1">
    <citation type="submission" date="2020-12" db="EMBL/GenBank/DDBJ databases">
        <title>Methylobrevis albus sp. nov., isolated from fresh water lack sediment.</title>
        <authorList>
            <person name="Zou Q."/>
        </authorList>
    </citation>
    <scope>NUCLEOTIDE SEQUENCE</scope>
    <source>
        <strain evidence="2">L22</strain>
    </source>
</reference>
<evidence type="ECO:0000313" key="2">
    <source>
        <dbReference type="EMBL" id="MBH0238086.1"/>
    </source>
</evidence>
<comment type="caution">
    <text evidence="2">The sequence shown here is derived from an EMBL/GenBank/DDBJ whole genome shotgun (WGS) entry which is preliminary data.</text>
</comment>
<protein>
    <submittedName>
        <fullName evidence="2">Rhodanese-like domain-containing protein</fullName>
    </submittedName>
</protein>
<gene>
    <name evidence="2" type="ORF">I5731_09660</name>
</gene>
<dbReference type="AlphaFoldDB" id="A0A931I387"/>
<evidence type="ECO:0000259" key="1">
    <source>
        <dbReference type="PROSITE" id="PS50206"/>
    </source>
</evidence>
<dbReference type="InterPro" id="IPR036873">
    <property type="entry name" value="Rhodanese-like_dom_sf"/>
</dbReference>
<evidence type="ECO:0000313" key="3">
    <source>
        <dbReference type="Proteomes" id="UP000631694"/>
    </source>
</evidence>
<proteinExistence type="predicted"/>
<dbReference type="RefSeq" id="WP_197311126.1">
    <property type="nucleotide sequence ID" value="NZ_JADZLT010000049.1"/>
</dbReference>
<dbReference type="PANTHER" id="PTHR43031">
    <property type="entry name" value="FAD-DEPENDENT OXIDOREDUCTASE"/>
    <property type="match status" value="1"/>
</dbReference>
<dbReference type="CDD" id="cd00158">
    <property type="entry name" value="RHOD"/>
    <property type="match status" value="1"/>
</dbReference>
<dbReference type="Gene3D" id="3.40.250.10">
    <property type="entry name" value="Rhodanese-like domain"/>
    <property type="match status" value="1"/>
</dbReference>
<dbReference type="Pfam" id="PF00581">
    <property type="entry name" value="Rhodanese"/>
    <property type="match status" value="1"/>
</dbReference>
<feature type="domain" description="Rhodanese" evidence="1">
    <location>
        <begin position="22"/>
        <end position="110"/>
    </location>
</feature>
<keyword evidence="3" id="KW-1185">Reference proteome</keyword>
<sequence>MSTPFRPPLITLEAEEVAARAARGEIHLVDVREDAEWEGGRIPGAIHAPLSRFADVVGSLPDDKPLVFYCLVGGRSARAVAFCQASGLPHDTHLGGGIQAWAEAGLPLEG</sequence>
<dbReference type="EMBL" id="JADZLT010000049">
    <property type="protein sequence ID" value="MBH0238086.1"/>
    <property type="molecule type" value="Genomic_DNA"/>
</dbReference>
<dbReference type="PROSITE" id="PS50206">
    <property type="entry name" value="RHODANESE_3"/>
    <property type="match status" value="1"/>
</dbReference>
<dbReference type="SMART" id="SM00450">
    <property type="entry name" value="RHOD"/>
    <property type="match status" value="1"/>
</dbReference>
<dbReference type="PANTHER" id="PTHR43031:SF1">
    <property type="entry name" value="PYRIDINE NUCLEOTIDE-DISULPHIDE OXIDOREDUCTASE"/>
    <property type="match status" value="1"/>
</dbReference>
<dbReference type="Proteomes" id="UP000631694">
    <property type="component" value="Unassembled WGS sequence"/>
</dbReference>
<accession>A0A931I387</accession>
<dbReference type="SUPFAM" id="SSF52821">
    <property type="entry name" value="Rhodanese/Cell cycle control phosphatase"/>
    <property type="match status" value="1"/>
</dbReference>
<dbReference type="InterPro" id="IPR050229">
    <property type="entry name" value="GlpE_sulfurtransferase"/>
</dbReference>